<reference evidence="4 5" key="1">
    <citation type="submission" date="2015-11" db="EMBL/GenBank/DDBJ databases">
        <title>Ensifer anhuiense sp. nov., an effective nitrogen fixation bacterium with Glycine soja.</title>
        <authorList>
            <person name="Yan H."/>
            <person name="Chen W."/>
        </authorList>
    </citation>
    <scope>NUCLEOTIDE SEQUENCE [LARGE SCALE GENOMIC DNA]</scope>
    <source>
        <strain evidence="4 5">LMG 7837</strain>
    </source>
</reference>
<organism evidence="4 5">
    <name type="scientific">Sinorhizobium saheli</name>
    <dbReference type="NCBI Taxonomy" id="36856"/>
    <lineage>
        <taxon>Bacteria</taxon>
        <taxon>Pseudomonadati</taxon>
        <taxon>Pseudomonadota</taxon>
        <taxon>Alphaproteobacteria</taxon>
        <taxon>Hyphomicrobiales</taxon>
        <taxon>Rhizobiaceae</taxon>
        <taxon>Sinorhizobium/Ensifer group</taxon>
        <taxon>Sinorhizobium</taxon>
    </lineage>
</organism>
<dbReference type="NCBIfam" id="NF005559">
    <property type="entry name" value="PRK07231.1"/>
    <property type="match status" value="1"/>
</dbReference>
<dbReference type="STRING" id="36856.ATB98_11675"/>
<evidence type="ECO:0000313" key="5">
    <source>
        <dbReference type="Proteomes" id="UP000078507"/>
    </source>
</evidence>
<evidence type="ECO:0000259" key="3">
    <source>
        <dbReference type="SMART" id="SM00822"/>
    </source>
</evidence>
<evidence type="ECO:0000256" key="2">
    <source>
        <dbReference type="ARBA" id="ARBA00023002"/>
    </source>
</evidence>
<feature type="domain" description="Ketoreductase" evidence="3">
    <location>
        <begin position="7"/>
        <end position="193"/>
    </location>
</feature>
<dbReference type="SMART" id="SM00822">
    <property type="entry name" value="PKS_KR"/>
    <property type="match status" value="1"/>
</dbReference>
<dbReference type="EMBL" id="LNQB01000034">
    <property type="protein sequence ID" value="OAP50405.1"/>
    <property type="molecule type" value="Genomic_DNA"/>
</dbReference>
<dbReference type="PANTHER" id="PTHR43180:SF66">
    <property type="entry name" value="SHORT-CHAIN DEHYDROGENASE_REDUCTASE FAMILY PROTEIN"/>
    <property type="match status" value="1"/>
</dbReference>
<evidence type="ECO:0000313" key="4">
    <source>
        <dbReference type="EMBL" id="OAP50405.1"/>
    </source>
</evidence>
<protein>
    <recommendedName>
        <fullName evidence="3">Ketoreductase domain-containing protein</fullName>
    </recommendedName>
</protein>
<dbReference type="GO" id="GO:0016491">
    <property type="term" value="F:oxidoreductase activity"/>
    <property type="evidence" value="ECO:0007669"/>
    <property type="project" value="UniProtKB-KW"/>
</dbReference>
<gene>
    <name evidence="4" type="ORF">ATB98_11675</name>
</gene>
<proteinExistence type="inferred from homology"/>
<dbReference type="PROSITE" id="PS00061">
    <property type="entry name" value="ADH_SHORT"/>
    <property type="match status" value="1"/>
</dbReference>
<keyword evidence="5" id="KW-1185">Reference proteome</keyword>
<dbReference type="Gene3D" id="3.40.50.720">
    <property type="entry name" value="NAD(P)-binding Rossmann-like Domain"/>
    <property type="match status" value="1"/>
</dbReference>
<dbReference type="Pfam" id="PF13561">
    <property type="entry name" value="adh_short_C2"/>
    <property type="match status" value="1"/>
</dbReference>
<dbReference type="OrthoDB" id="9792355at2"/>
<dbReference type="PRINTS" id="PR00080">
    <property type="entry name" value="SDRFAMILY"/>
</dbReference>
<dbReference type="SUPFAM" id="SSF51735">
    <property type="entry name" value="NAD(P)-binding Rossmann-fold domains"/>
    <property type="match status" value="1"/>
</dbReference>
<comment type="similarity">
    <text evidence="1">Belongs to the short-chain dehydrogenases/reductases (SDR) family.</text>
</comment>
<dbReference type="InterPro" id="IPR020904">
    <property type="entry name" value="Sc_DH/Rdtase_CS"/>
</dbReference>
<dbReference type="FunFam" id="3.40.50.720:FF:000084">
    <property type="entry name" value="Short-chain dehydrogenase reductase"/>
    <property type="match status" value="1"/>
</dbReference>
<dbReference type="PANTHER" id="PTHR43180">
    <property type="entry name" value="3-OXOACYL-(ACYL-CARRIER-PROTEIN) REDUCTASE (AFU_ORTHOLOGUE AFUA_6G11210)"/>
    <property type="match status" value="1"/>
</dbReference>
<dbReference type="PRINTS" id="PR00081">
    <property type="entry name" value="GDHRDH"/>
</dbReference>
<dbReference type="Proteomes" id="UP000078507">
    <property type="component" value="Unassembled WGS sequence"/>
</dbReference>
<sequence length="262" mass="27742">MGRVNGKVAIVTGGAAGIGKAIAKLLAREGAKVVISDIDEAGGALVCDQIAADGGEAIFIEQDISDERRWRDVVDTSVRRFGKLDVLVNNAGILLLKPIADTTVQDWRRVFQINVEGVFLGTRTALNAMKQRGRGSIVNLSSTMAKLVGEHDAAYCASKAAVTHFTKVAALDGAANGNRIRVNSIHPGIIMTPMLEGEIAEVALLRGDENTDAVRAKWNAACLLGMGEPDDIAYGALYLASDESKYVTGSELVIDGGHLITR</sequence>
<evidence type="ECO:0000256" key="1">
    <source>
        <dbReference type="ARBA" id="ARBA00006484"/>
    </source>
</evidence>
<comment type="caution">
    <text evidence="4">The sequence shown here is derived from an EMBL/GenBank/DDBJ whole genome shotgun (WGS) entry which is preliminary data.</text>
</comment>
<keyword evidence="2" id="KW-0560">Oxidoreductase</keyword>
<accession>A0A178YUI2</accession>
<dbReference type="AlphaFoldDB" id="A0A178YUI2"/>
<dbReference type="InterPro" id="IPR036291">
    <property type="entry name" value="NAD(P)-bd_dom_sf"/>
</dbReference>
<dbReference type="RefSeq" id="WP_066867901.1">
    <property type="nucleotide sequence ID" value="NZ_LNQB01000034.1"/>
</dbReference>
<dbReference type="InterPro" id="IPR057326">
    <property type="entry name" value="KR_dom"/>
</dbReference>
<dbReference type="InterPro" id="IPR002347">
    <property type="entry name" value="SDR_fam"/>
</dbReference>
<name>A0A178YUI2_SINSA</name>